<gene>
    <name evidence="1" type="ORF">JK636_08780</name>
</gene>
<dbReference type="InterPro" id="IPR011009">
    <property type="entry name" value="Kinase-like_dom_sf"/>
</dbReference>
<keyword evidence="1" id="KW-0946">Virion</keyword>
<protein>
    <submittedName>
        <fullName evidence="1">Spore coat protein</fullName>
    </submittedName>
</protein>
<name>A0ABS1T932_9CLOT</name>
<organism evidence="1 2">
    <name type="scientific">Clostridium rhizosphaerae</name>
    <dbReference type="NCBI Taxonomy" id="2803861"/>
    <lineage>
        <taxon>Bacteria</taxon>
        <taxon>Bacillati</taxon>
        <taxon>Bacillota</taxon>
        <taxon>Clostridia</taxon>
        <taxon>Eubacteriales</taxon>
        <taxon>Clostridiaceae</taxon>
        <taxon>Clostridium</taxon>
    </lineage>
</organism>
<reference evidence="1 2" key="1">
    <citation type="submission" date="2021-01" db="EMBL/GenBank/DDBJ databases">
        <title>Genome public.</title>
        <authorList>
            <person name="Liu C."/>
            <person name="Sun Q."/>
        </authorList>
    </citation>
    <scope>NUCLEOTIDE SEQUENCE [LARGE SCALE GENOMIC DNA]</scope>
    <source>
        <strain evidence="1 2">YIM B02515</strain>
    </source>
</reference>
<sequence>MISDEVYKSFVEYLNSKDIKVLEKLDNEDLINEGIISEDMVEMQLYALSKFHKKIMGYKGYMGKRLDNKTGSTVEQYKVNVKRLKRYLKNIRLNSASGDFERMLLKVGFDYLQRAENCITKIYESGFMSIIERSMKKTEICIGNPDFNNVRRIGDELVLISIDKCCYNNLEMDCFNLLCKYIRKGIKLDYKKLVERFCEFENLDKNSYDFILALLSYPYAFMKCCNRYRERSKEWSEEEYKDRLEKAILKDGEPLW</sequence>
<evidence type="ECO:0000313" key="1">
    <source>
        <dbReference type="EMBL" id="MBL4935853.1"/>
    </source>
</evidence>
<comment type="caution">
    <text evidence="1">The sequence shown here is derived from an EMBL/GenBank/DDBJ whole genome shotgun (WGS) entry which is preliminary data.</text>
</comment>
<evidence type="ECO:0000313" key="2">
    <source>
        <dbReference type="Proteomes" id="UP000632377"/>
    </source>
</evidence>
<dbReference type="Proteomes" id="UP000632377">
    <property type="component" value="Unassembled WGS sequence"/>
</dbReference>
<dbReference type="EMBL" id="JAESWC010000002">
    <property type="protein sequence ID" value="MBL4935853.1"/>
    <property type="molecule type" value="Genomic_DNA"/>
</dbReference>
<dbReference type="PANTHER" id="PTHR39179">
    <property type="entry name" value="SPORE COAT PROTEIN I"/>
    <property type="match status" value="1"/>
</dbReference>
<accession>A0ABS1T932</accession>
<dbReference type="PANTHER" id="PTHR39179:SF1">
    <property type="entry name" value="SPORE COAT PROTEIN I"/>
    <property type="match status" value="1"/>
</dbReference>
<keyword evidence="2" id="KW-1185">Reference proteome</keyword>
<dbReference type="Gene3D" id="3.90.1200.10">
    <property type="match status" value="1"/>
</dbReference>
<dbReference type="InterPro" id="IPR047175">
    <property type="entry name" value="CotS-like"/>
</dbReference>
<keyword evidence="1" id="KW-0167">Capsid protein</keyword>
<dbReference type="RefSeq" id="WP_202748442.1">
    <property type="nucleotide sequence ID" value="NZ_JAESWC010000002.1"/>
</dbReference>
<proteinExistence type="predicted"/>
<dbReference type="SUPFAM" id="SSF56112">
    <property type="entry name" value="Protein kinase-like (PK-like)"/>
    <property type="match status" value="1"/>
</dbReference>